<organism evidence="5 6">
    <name type="scientific">Cichlidogyrus casuarinus</name>
    <dbReference type="NCBI Taxonomy" id="1844966"/>
    <lineage>
        <taxon>Eukaryota</taxon>
        <taxon>Metazoa</taxon>
        <taxon>Spiralia</taxon>
        <taxon>Lophotrochozoa</taxon>
        <taxon>Platyhelminthes</taxon>
        <taxon>Monogenea</taxon>
        <taxon>Monopisthocotylea</taxon>
        <taxon>Dactylogyridea</taxon>
        <taxon>Ancyrocephalidae</taxon>
        <taxon>Cichlidogyrus</taxon>
    </lineage>
</organism>
<feature type="compositionally biased region" description="Polar residues" evidence="3">
    <location>
        <begin position="175"/>
        <end position="184"/>
    </location>
</feature>
<evidence type="ECO:0000313" key="6">
    <source>
        <dbReference type="Proteomes" id="UP001626550"/>
    </source>
</evidence>
<dbReference type="AlphaFoldDB" id="A0ABD2Q559"/>
<dbReference type="InterPro" id="IPR025260">
    <property type="entry name" value="CHD1-like_C"/>
</dbReference>
<dbReference type="GO" id="GO:0005634">
    <property type="term" value="C:nucleus"/>
    <property type="evidence" value="ECO:0007669"/>
    <property type="project" value="UniProtKB-SubCell"/>
</dbReference>
<keyword evidence="6" id="KW-1185">Reference proteome</keyword>
<evidence type="ECO:0000313" key="5">
    <source>
        <dbReference type="EMBL" id="KAL3313841.1"/>
    </source>
</evidence>
<feature type="domain" description="Chromodomain-helicase-DNA-binding protein 1-like C-terminal" evidence="4">
    <location>
        <begin position="3"/>
        <end position="49"/>
    </location>
</feature>
<feature type="compositionally biased region" description="Basic and acidic residues" evidence="3">
    <location>
        <begin position="135"/>
        <end position="144"/>
    </location>
</feature>
<name>A0ABD2Q559_9PLAT</name>
<proteinExistence type="predicted"/>
<feature type="compositionally biased region" description="Basic residues" evidence="3">
    <location>
        <begin position="64"/>
        <end position="78"/>
    </location>
</feature>
<feature type="region of interest" description="Disordered" evidence="3">
    <location>
        <begin position="50"/>
        <end position="184"/>
    </location>
</feature>
<dbReference type="EMBL" id="JBJKFK010001177">
    <property type="protein sequence ID" value="KAL3313841.1"/>
    <property type="molecule type" value="Genomic_DNA"/>
</dbReference>
<comment type="caution">
    <text evidence="5">The sequence shown here is derived from an EMBL/GenBank/DDBJ whole genome shotgun (WGS) entry which is preliminary data.</text>
</comment>
<sequence>MGQIGDHIRSLLRELSKNEERNKWKYYLWRFVKIFSAKSVEELQSVYKKYRERSASENSESGGRKHKKHKKHHRSPSPRHREDSQNGQVSGLAPPVKEEDRFDNAFNRVPGGWSDRSSYQHKHHHGNNARKHTRDRSEYRDRGSNHSRNFHHRNNNNRWDQAQNIGQPPPLVPIHQSTVPCRDP</sequence>
<evidence type="ECO:0000256" key="3">
    <source>
        <dbReference type="SAM" id="MobiDB-lite"/>
    </source>
</evidence>
<evidence type="ECO:0000259" key="4">
    <source>
        <dbReference type="Pfam" id="PF13907"/>
    </source>
</evidence>
<keyword evidence="2" id="KW-0539">Nucleus</keyword>
<protein>
    <submittedName>
        <fullName evidence="5">Transcriptional regulator</fullName>
    </submittedName>
</protein>
<accession>A0ABD2Q559</accession>
<dbReference type="Pfam" id="PF13907">
    <property type="entry name" value="CHD1-like_C"/>
    <property type="match status" value="1"/>
</dbReference>
<comment type="subcellular location">
    <subcellularLocation>
        <location evidence="1">Nucleus</location>
    </subcellularLocation>
</comment>
<evidence type="ECO:0000256" key="1">
    <source>
        <dbReference type="ARBA" id="ARBA00004123"/>
    </source>
</evidence>
<dbReference type="Proteomes" id="UP001626550">
    <property type="component" value="Unassembled WGS sequence"/>
</dbReference>
<feature type="non-terminal residue" evidence="5">
    <location>
        <position position="184"/>
    </location>
</feature>
<feature type="compositionally biased region" description="Basic residues" evidence="3">
    <location>
        <begin position="119"/>
        <end position="134"/>
    </location>
</feature>
<reference evidence="5 6" key="1">
    <citation type="submission" date="2024-11" db="EMBL/GenBank/DDBJ databases">
        <title>Adaptive evolution of stress response genes in parasites aligns with host niche diversity.</title>
        <authorList>
            <person name="Hahn C."/>
            <person name="Resl P."/>
        </authorList>
    </citation>
    <scope>NUCLEOTIDE SEQUENCE [LARGE SCALE GENOMIC DNA]</scope>
    <source>
        <strain evidence="5">EGGRZ-B1_66</strain>
        <tissue evidence="5">Body</tissue>
    </source>
</reference>
<evidence type="ECO:0000256" key="2">
    <source>
        <dbReference type="ARBA" id="ARBA00023242"/>
    </source>
</evidence>
<gene>
    <name evidence="5" type="primary">CHD1_2</name>
    <name evidence="5" type="ORF">Ciccas_007557</name>
</gene>